<name>A0A1G2I3N0_9BACT</name>
<sequence length="105" mass="11883">MEWDDFAKRGLWRQAHVTGAWTSNDPAGEVHCVEIDGRMWPGSPYDGPLEGDRKIVLEDPPLVNILRNEPGMPEFINRFDIQAILMAVLLQQISNAITRVIAEEN</sequence>
<accession>A0A1G2I3N0</accession>
<dbReference type="AlphaFoldDB" id="A0A1G2I3N0"/>
<evidence type="ECO:0000313" key="1">
    <source>
        <dbReference type="EMBL" id="OGZ69269.1"/>
    </source>
</evidence>
<evidence type="ECO:0000313" key="2">
    <source>
        <dbReference type="Proteomes" id="UP000178820"/>
    </source>
</evidence>
<dbReference type="Proteomes" id="UP000178820">
    <property type="component" value="Unassembled WGS sequence"/>
</dbReference>
<reference evidence="1 2" key="1">
    <citation type="journal article" date="2016" name="Nat. Commun.">
        <title>Thousands of microbial genomes shed light on interconnected biogeochemical processes in an aquifer system.</title>
        <authorList>
            <person name="Anantharaman K."/>
            <person name="Brown C.T."/>
            <person name="Hug L.A."/>
            <person name="Sharon I."/>
            <person name="Castelle C.J."/>
            <person name="Probst A.J."/>
            <person name="Thomas B.C."/>
            <person name="Singh A."/>
            <person name="Wilkins M.J."/>
            <person name="Karaoz U."/>
            <person name="Brodie E.L."/>
            <person name="Williams K.H."/>
            <person name="Hubbard S.S."/>
            <person name="Banfield J.F."/>
        </authorList>
    </citation>
    <scope>NUCLEOTIDE SEQUENCE [LARGE SCALE GENOMIC DNA]</scope>
</reference>
<gene>
    <name evidence="1" type="ORF">A3D44_01095</name>
</gene>
<dbReference type="STRING" id="1802207.A3D44_01095"/>
<dbReference type="EMBL" id="MHOT01000013">
    <property type="protein sequence ID" value="OGZ69269.1"/>
    <property type="molecule type" value="Genomic_DNA"/>
</dbReference>
<comment type="caution">
    <text evidence="1">The sequence shown here is derived from an EMBL/GenBank/DDBJ whole genome shotgun (WGS) entry which is preliminary data.</text>
</comment>
<proteinExistence type="predicted"/>
<protein>
    <submittedName>
        <fullName evidence="1">Uncharacterized protein</fullName>
    </submittedName>
</protein>
<organism evidence="1 2">
    <name type="scientific">Candidatus Staskawiczbacteria bacterium RIFCSPHIGHO2_02_FULL_42_22</name>
    <dbReference type="NCBI Taxonomy" id="1802207"/>
    <lineage>
        <taxon>Bacteria</taxon>
        <taxon>Candidatus Staskawicziibacteriota</taxon>
    </lineage>
</organism>